<comment type="caution">
    <text evidence="2">The sequence shown here is derived from an EMBL/GenBank/DDBJ whole genome shotgun (WGS) entry which is preliminary data.</text>
</comment>
<organism evidence="2 3">
    <name type="scientific">Lactuca virosa</name>
    <dbReference type="NCBI Taxonomy" id="75947"/>
    <lineage>
        <taxon>Eukaryota</taxon>
        <taxon>Viridiplantae</taxon>
        <taxon>Streptophyta</taxon>
        <taxon>Embryophyta</taxon>
        <taxon>Tracheophyta</taxon>
        <taxon>Spermatophyta</taxon>
        <taxon>Magnoliopsida</taxon>
        <taxon>eudicotyledons</taxon>
        <taxon>Gunneridae</taxon>
        <taxon>Pentapetalae</taxon>
        <taxon>asterids</taxon>
        <taxon>campanulids</taxon>
        <taxon>Asterales</taxon>
        <taxon>Asteraceae</taxon>
        <taxon>Cichorioideae</taxon>
        <taxon>Cichorieae</taxon>
        <taxon>Lactucinae</taxon>
        <taxon>Lactuca</taxon>
    </lineage>
</organism>
<evidence type="ECO:0000313" key="2">
    <source>
        <dbReference type="EMBL" id="CAH1415116.1"/>
    </source>
</evidence>
<gene>
    <name evidence="2" type="ORF">LVIROSA_LOCUS2985</name>
</gene>
<evidence type="ECO:0000313" key="3">
    <source>
        <dbReference type="Proteomes" id="UP001157418"/>
    </source>
</evidence>
<sequence>MNKPKKQKFHIEDDIIADIPLFLLGFLFFTWICSILFGLRLSSFHFHWIRFSLSLHLYPYITCEQEFALGGQNTEYIKIRDF</sequence>
<protein>
    <submittedName>
        <fullName evidence="2">Uncharacterized protein</fullName>
    </submittedName>
</protein>
<reference evidence="2 3" key="1">
    <citation type="submission" date="2022-01" db="EMBL/GenBank/DDBJ databases">
        <authorList>
            <person name="Xiong W."/>
            <person name="Schranz E."/>
        </authorList>
    </citation>
    <scope>NUCLEOTIDE SEQUENCE [LARGE SCALE GENOMIC DNA]</scope>
</reference>
<name>A0AAU9LK00_9ASTR</name>
<keyword evidence="3" id="KW-1185">Reference proteome</keyword>
<proteinExistence type="predicted"/>
<feature type="transmembrane region" description="Helical" evidence="1">
    <location>
        <begin position="21"/>
        <end position="41"/>
    </location>
</feature>
<keyword evidence="1" id="KW-1133">Transmembrane helix</keyword>
<dbReference type="Proteomes" id="UP001157418">
    <property type="component" value="Unassembled WGS sequence"/>
</dbReference>
<keyword evidence="1" id="KW-0812">Transmembrane</keyword>
<dbReference type="EMBL" id="CAKMRJ010000001">
    <property type="protein sequence ID" value="CAH1415116.1"/>
    <property type="molecule type" value="Genomic_DNA"/>
</dbReference>
<accession>A0AAU9LK00</accession>
<evidence type="ECO:0000256" key="1">
    <source>
        <dbReference type="SAM" id="Phobius"/>
    </source>
</evidence>
<keyword evidence="1" id="KW-0472">Membrane</keyword>
<dbReference type="AlphaFoldDB" id="A0AAU9LK00"/>